<organism evidence="2 3">
    <name type="scientific">Coleophoma cylindrospora</name>
    <dbReference type="NCBI Taxonomy" id="1849047"/>
    <lineage>
        <taxon>Eukaryota</taxon>
        <taxon>Fungi</taxon>
        <taxon>Dikarya</taxon>
        <taxon>Ascomycota</taxon>
        <taxon>Pezizomycotina</taxon>
        <taxon>Leotiomycetes</taxon>
        <taxon>Helotiales</taxon>
        <taxon>Dermateaceae</taxon>
        <taxon>Coleophoma</taxon>
    </lineage>
</organism>
<feature type="compositionally biased region" description="Polar residues" evidence="1">
    <location>
        <begin position="45"/>
        <end position="66"/>
    </location>
</feature>
<name>A0A3D8RAK4_9HELO</name>
<feature type="compositionally biased region" description="Polar residues" evidence="1">
    <location>
        <begin position="353"/>
        <end position="372"/>
    </location>
</feature>
<evidence type="ECO:0000313" key="3">
    <source>
        <dbReference type="Proteomes" id="UP000256645"/>
    </source>
</evidence>
<evidence type="ECO:0000256" key="1">
    <source>
        <dbReference type="SAM" id="MobiDB-lite"/>
    </source>
</evidence>
<keyword evidence="3" id="KW-1185">Reference proteome</keyword>
<dbReference type="STRING" id="1849047.A0A3D8RAK4"/>
<feature type="compositionally biased region" description="Low complexity" evidence="1">
    <location>
        <begin position="107"/>
        <end position="118"/>
    </location>
</feature>
<feature type="compositionally biased region" description="Polar residues" evidence="1">
    <location>
        <begin position="7"/>
        <end position="26"/>
    </location>
</feature>
<feature type="region of interest" description="Disordered" evidence="1">
    <location>
        <begin position="1"/>
        <end position="533"/>
    </location>
</feature>
<sequence length="539" mass="58357">MAAVTAPQATSALTPPTSSHGGQNVWNYAVPQAEPGSHSAKNSHEYPQSSRRQPLNSYTNGTSRPDLSQKRSDTNDSSHSSKSNSITEPAFLAPARVNTLGRKDSSLSDSGSGPDSLLELYGTNKGGVNGMEVGENRPNGTSFGDEEDPENSRWIHRDKLARIESEELQAAGIILPRTRASSKTSRRERSRDQQSNGFSKSEHSGKRKRVGSLATEEEAPENADWDLRLPGEAADDDGEFYRDMSGGAKGVSRIPIAKTSPVPIPVDFLERDTPVRRKQSGSYTGDEEAISYPKSRGRSQSVKVLEDAAVTPIPAKKPTGETSPSKRTTRKGSAPAPRAASASQRPKPKSGSARDNTSQRPTTRSGELNITTKGPEGDPPWLASMYKPDPRLPPDQQLLPTVAKRLQQEQWEKEGKFGNAYDTQFRPLSQMELPDQLPDQPSDIIPQAQSPEVIDLKPEQSQSEWPLRGPKSPALSTGRPGTSSNGSYSTMPKIQTQGNGKPQGIPTLPSPKTPQQAPIRMLEPPEDTKKKGCGCCVVM</sequence>
<protein>
    <recommendedName>
        <fullName evidence="4">TeaA receptor TeaR</fullName>
    </recommendedName>
</protein>
<feature type="compositionally biased region" description="Basic and acidic residues" evidence="1">
    <location>
        <begin position="67"/>
        <end position="76"/>
    </location>
</feature>
<feature type="compositionally biased region" description="Low complexity" evidence="1">
    <location>
        <begin position="333"/>
        <end position="345"/>
    </location>
</feature>
<comment type="caution">
    <text evidence="2">The sequence shown here is derived from an EMBL/GenBank/DDBJ whole genome shotgun (WGS) entry which is preliminary data.</text>
</comment>
<accession>A0A3D8RAK4</accession>
<feature type="compositionally biased region" description="Acidic residues" evidence="1">
    <location>
        <begin position="215"/>
        <end position="224"/>
    </location>
</feature>
<evidence type="ECO:0008006" key="4">
    <source>
        <dbReference type="Google" id="ProtNLM"/>
    </source>
</evidence>
<proteinExistence type="predicted"/>
<evidence type="ECO:0000313" key="2">
    <source>
        <dbReference type="EMBL" id="RDW71082.1"/>
    </source>
</evidence>
<dbReference type="OrthoDB" id="418495at2759"/>
<dbReference type="EMBL" id="PDLM01000008">
    <property type="protein sequence ID" value="RDW71082.1"/>
    <property type="molecule type" value="Genomic_DNA"/>
</dbReference>
<feature type="compositionally biased region" description="Basic and acidic residues" evidence="1">
    <location>
        <begin position="150"/>
        <end position="165"/>
    </location>
</feature>
<feature type="compositionally biased region" description="Basic and acidic residues" evidence="1">
    <location>
        <begin position="406"/>
        <end position="416"/>
    </location>
</feature>
<dbReference type="Proteomes" id="UP000256645">
    <property type="component" value="Unassembled WGS sequence"/>
</dbReference>
<feature type="compositionally biased region" description="Polar residues" evidence="1">
    <location>
        <begin position="479"/>
        <end position="500"/>
    </location>
</feature>
<gene>
    <name evidence="2" type="ORF">BP6252_07645</name>
</gene>
<dbReference type="AlphaFoldDB" id="A0A3D8RAK4"/>
<reference evidence="2 3" key="1">
    <citation type="journal article" date="2018" name="IMA Fungus">
        <title>IMA Genome-F 9: Draft genome sequence of Annulohypoxylon stygium, Aspergillus mulundensis, Berkeleyomyces basicola (syn. Thielaviopsis basicola), Ceratocystis smalleyi, two Cercospora beticola strains, Coleophoma cylindrospora, Fusarium fracticaudum, Phialophora cf. hyalina, and Morchella septimelata.</title>
        <authorList>
            <person name="Wingfield B.D."/>
            <person name="Bills G.F."/>
            <person name="Dong Y."/>
            <person name="Huang W."/>
            <person name="Nel W.J."/>
            <person name="Swalarsk-Parry B.S."/>
            <person name="Vaghefi N."/>
            <person name="Wilken P.M."/>
            <person name="An Z."/>
            <person name="de Beer Z.W."/>
            <person name="De Vos L."/>
            <person name="Chen L."/>
            <person name="Duong T.A."/>
            <person name="Gao Y."/>
            <person name="Hammerbacher A."/>
            <person name="Kikkert J.R."/>
            <person name="Li Y."/>
            <person name="Li H."/>
            <person name="Li K."/>
            <person name="Li Q."/>
            <person name="Liu X."/>
            <person name="Ma X."/>
            <person name="Naidoo K."/>
            <person name="Pethybridge S.J."/>
            <person name="Sun J."/>
            <person name="Steenkamp E.T."/>
            <person name="van der Nest M.A."/>
            <person name="van Wyk S."/>
            <person name="Wingfield M.J."/>
            <person name="Xiong C."/>
            <person name="Yue Q."/>
            <person name="Zhang X."/>
        </authorList>
    </citation>
    <scope>NUCLEOTIDE SEQUENCE [LARGE SCALE GENOMIC DNA]</scope>
    <source>
        <strain evidence="2 3">BP6252</strain>
    </source>
</reference>